<dbReference type="AlphaFoldDB" id="A0A4R2KN83"/>
<feature type="domain" description="TonB-dependent receptor plug" evidence="15">
    <location>
        <begin position="53"/>
        <end position="168"/>
    </location>
</feature>
<dbReference type="OrthoDB" id="9796221at2"/>
<organism evidence="16 17">
    <name type="scientific">Rhodovulum euryhalinum</name>
    <dbReference type="NCBI Taxonomy" id="35805"/>
    <lineage>
        <taxon>Bacteria</taxon>
        <taxon>Pseudomonadati</taxon>
        <taxon>Pseudomonadota</taxon>
        <taxon>Alphaproteobacteria</taxon>
        <taxon>Rhodobacterales</taxon>
        <taxon>Paracoccaceae</taxon>
        <taxon>Rhodovulum</taxon>
    </lineage>
</organism>
<dbReference type="GO" id="GO:0044718">
    <property type="term" value="P:siderophore transmembrane transport"/>
    <property type="evidence" value="ECO:0007669"/>
    <property type="project" value="TreeGrafter"/>
</dbReference>
<dbReference type="GO" id="GO:0015344">
    <property type="term" value="F:siderophore uptake transmembrane transporter activity"/>
    <property type="evidence" value="ECO:0007669"/>
    <property type="project" value="TreeGrafter"/>
</dbReference>
<dbReference type="EMBL" id="SLWW01000001">
    <property type="protein sequence ID" value="TCO74142.1"/>
    <property type="molecule type" value="Genomic_DNA"/>
</dbReference>
<gene>
    <name evidence="16" type="ORF">EV655_101303</name>
</gene>
<dbReference type="InterPro" id="IPR036942">
    <property type="entry name" value="Beta-barrel_TonB_sf"/>
</dbReference>
<evidence type="ECO:0000256" key="6">
    <source>
        <dbReference type="ARBA" id="ARBA00023065"/>
    </source>
</evidence>
<evidence type="ECO:0000256" key="2">
    <source>
        <dbReference type="ARBA" id="ARBA00022448"/>
    </source>
</evidence>
<evidence type="ECO:0000256" key="9">
    <source>
        <dbReference type="ARBA" id="ARBA00023237"/>
    </source>
</evidence>
<feature type="chain" id="PRO_5020281494" evidence="13">
    <location>
        <begin position="29"/>
        <end position="666"/>
    </location>
</feature>
<dbReference type="Proteomes" id="UP000295142">
    <property type="component" value="Unassembled WGS sequence"/>
</dbReference>
<keyword evidence="6" id="KW-0406">Ion transport</keyword>
<evidence type="ECO:0000313" key="16">
    <source>
        <dbReference type="EMBL" id="TCO74142.1"/>
    </source>
</evidence>
<keyword evidence="16" id="KW-0675">Receptor</keyword>
<evidence type="ECO:0000256" key="10">
    <source>
        <dbReference type="PROSITE-ProRule" id="PRU01360"/>
    </source>
</evidence>
<dbReference type="PANTHER" id="PTHR30069:SF53">
    <property type="entry name" value="COLICIN I RECEPTOR-RELATED"/>
    <property type="match status" value="1"/>
</dbReference>
<sequence>MIGQPNKTGLRSLAGVALGALAGTQALAQEAAAKDSYLGEIVISATGFEQQIADAPATITVISADDLAGKSYAGITDVLDDIPGISIETTGAGKLPGTSSINMRGLGENYVLFLVDGKPVGESQDAYYNGWGGGQRIQTLPPPSAIERIEVVRGPMSALYGSSALGGVINIITKRTADVWSGSLTYGHTLNENAVEGNSAQIDYYLTGPLIRDRLGLTFYGGRNKRDPDDFQGGRSGRERDSNGIKLSWVMTEAQDLDLELRRTVQRTTNDLGNATSDKLVRTTRDDLSLTHRLRWDNGFETTSFLARENVDIDEGNNLSSHSMLTLNSRTLMQFGRHTATAGLEYKLEQTEHDADRFPAGVSDPERWHLSLFGEDDIALTEDFTLTLGARFDDNENYGEHVTPRIYGVYHLNDAFTLKGGISGGYRVPSLKQADSNVGEQSGGNGLSVDQGNSDLKPEESVNYEIGTIWQPRSDLQIGLTAYRTDFKDRIGKTLICDSPLAADRNDVANFACLFEGELRYRINQYTNIDRAEINGIEATLDYRLGQVDISANYTFSDSEITRGANLGEPLNALPRHMFNLGFDWDATDRLNLWTKAKYKSETNEVLSADRTPGYTIVDMGARYRVNDRVDGFLGIYNVFDKKITNDTYGSLLDGRRYYLGLTATF</sequence>
<dbReference type="SUPFAM" id="SSF56935">
    <property type="entry name" value="Porins"/>
    <property type="match status" value="1"/>
</dbReference>
<proteinExistence type="inferred from homology"/>
<evidence type="ECO:0000256" key="7">
    <source>
        <dbReference type="ARBA" id="ARBA00023077"/>
    </source>
</evidence>
<evidence type="ECO:0000259" key="15">
    <source>
        <dbReference type="Pfam" id="PF07715"/>
    </source>
</evidence>
<comment type="similarity">
    <text evidence="10 11">Belongs to the TonB-dependent receptor family.</text>
</comment>
<dbReference type="Gene3D" id="2.170.130.10">
    <property type="entry name" value="TonB-dependent receptor, plug domain"/>
    <property type="match status" value="1"/>
</dbReference>
<comment type="subcellular location">
    <subcellularLocation>
        <location evidence="1 10">Cell outer membrane</location>
        <topology evidence="1 10">Multi-pass membrane protein</topology>
    </subcellularLocation>
</comment>
<dbReference type="InterPro" id="IPR037066">
    <property type="entry name" value="Plug_dom_sf"/>
</dbReference>
<evidence type="ECO:0000259" key="14">
    <source>
        <dbReference type="Pfam" id="PF00593"/>
    </source>
</evidence>
<keyword evidence="2 10" id="KW-0813">Transport</keyword>
<evidence type="ECO:0000256" key="3">
    <source>
        <dbReference type="ARBA" id="ARBA00022452"/>
    </source>
</evidence>
<feature type="signal peptide" evidence="13">
    <location>
        <begin position="1"/>
        <end position="28"/>
    </location>
</feature>
<evidence type="ECO:0000256" key="11">
    <source>
        <dbReference type="RuleBase" id="RU003357"/>
    </source>
</evidence>
<evidence type="ECO:0000256" key="4">
    <source>
        <dbReference type="ARBA" id="ARBA00022692"/>
    </source>
</evidence>
<dbReference type="RefSeq" id="WP_132540697.1">
    <property type="nucleotide sequence ID" value="NZ_SLWW01000001.1"/>
</dbReference>
<comment type="caution">
    <text evidence="16">The sequence shown here is derived from an EMBL/GenBank/DDBJ whole genome shotgun (WGS) entry which is preliminary data.</text>
</comment>
<evidence type="ECO:0000256" key="13">
    <source>
        <dbReference type="SAM" id="SignalP"/>
    </source>
</evidence>
<keyword evidence="17" id="KW-1185">Reference proteome</keyword>
<dbReference type="GO" id="GO:0009279">
    <property type="term" value="C:cell outer membrane"/>
    <property type="evidence" value="ECO:0007669"/>
    <property type="project" value="UniProtKB-SubCell"/>
</dbReference>
<dbReference type="InterPro" id="IPR012910">
    <property type="entry name" value="Plug_dom"/>
</dbReference>
<dbReference type="Pfam" id="PF07715">
    <property type="entry name" value="Plug"/>
    <property type="match status" value="1"/>
</dbReference>
<dbReference type="InterPro" id="IPR000531">
    <property type="entry name" value="Beta-barrel_TonB"/>
</dbReference>
<evidence type="ECO:0000313" key="17">
    <source>
        <dbReference type="Proteomes" id="UP000295142"/>
    </source>
</evidence>
<keyword evidence="7 11" id="KW-0798">TonB box</keyword>
<reference evidence="16 17" key="1">
    <citation type="submission" date="2019-03" db="EMBL/GenBank/DDBJ databases">
        <title>Genomic Encyclopedia of Type Strains, Phase IV (KMG-IV): sequencing the most valuable type-strain genomes for metagenomic binning, comparative biology and taxonomic classification.</title>
        <authorList>
            <person name="Goeker M."/>
        </authorList>
    </citation>
    <scope>NUCLEOTIDE SEQUENCE [LARGE SCALE GENOMIC DNA]</scope>
    <source>
        <strain evidence="16 17">DSM 4868</strain>
    </source>
</reference>
<dbReference type="PANTHER" id="PTHR30069">
    <property type="entry name" value="TONB-DEPENDENT OUTER MEMBRANE RECEPTOR"/>
    <property type="match status" value="1"/>
</dbReference>
<feature type="region of interest" description="Disordered" evidence="12">
    <location>
        <begin position="435"/>
        <end position="456"/>
    </location>
</feature>
<keyword evidence="5 13" id="KW-0732">Signal</keyword>
<evidence type="ECO:0000256" key="5">
    <source>
        <dbReference type="ARBA" id="ARBA00022729"/>
    </source>
</evidence>
<protein>
    <submittedName>
        <fullName evidence="16">Outer membrane receptor for ferrienterochelin and colicins</fullName>
    </submittedName>
</protein>
<keyword evidence="8 10" id="KW-0472">Membrane</keyword>
<dbReference type="PROSITE" id="PS52016">
    <property type="entry name" value="TONB_DEPENDENT_REC_3"/>
    <property type="match status" value="1"/>
</dbReference>
<keyword evidence="4 10" id="KW-0812">Transmembrane</keyword>
<dbReference type="Gene3D" id="2.40.170.20">
    <property type="entry name" value="TonB-dependent receptor, beta-barrel domain"/>
    <property type="match status" value="1"/>
</dbReference>
<dbReference type="InterPro" id="IPR039426">
    <property type="entry name" value="TonB-dep_rcpt-like"/>
</dbReference>
<accession>A0A4R2KN83</accession>
<evidence type="ECO:0000256" key="1">
    <source>
        <dbReference type="ARBA" id="ARBA00004571"/>
    </source>
</evidence>
<name>A0A4R2KN83_9RHOB</name>
<dbReference type="Pfam" id="PF00593">
    <property type="entry name" value="TonB_dep_Rec_b-barrel"/>
    <property type="match status" value="1"/>
</dbReference>
<keyword evidence="9 10" id="KW-0998">Cell outer membrane</keyword>
<dbReference type="CDD" id="cd01347">
    <property type="entry name" value="ligand_gated_channel"/>
    <property type="match status" value="1"/>
</dbReference>
<feature type="domain" description="TonB-dependent receptor-like beta-barrel" evidence="14">
    <location>
        <begin position="197"/>
        <end position="639"/>
    </location>
</feature>
<keyword evidence="3 10" id="KW-1134">Transmembrane beta strand</keyword>
<evidence type="ECO:0000256" key="12">
    <source>
        <dbReference type="SAM" id="MobiDB-lite"/>
    </source>
</evidence>
<evidence type="ECO:0000256" key="8">
    <source>
        <dbReference type="ARBA" id="ARBA00023136"/>
    </source>
</evidence>